<organism evidence="1">
    <name type="scientific">Myoviridae sp. ctdxI18</name>
    <dbReference type="NCBI Taxonomy" id="2826673"/>
    <lineage>
        <taxon>Viruses</taxon>
        <taxon>Duplodnaviria</taxon>
        <taxon>Heunggongvirae</taxon>
        <taxon>Uroviricota</taxon>
        <taxon>Caudoviricetes</taxon>
    </lineage>
</organism>
<evidence type="ECO:0000313" key="1">
    <source>
        <dbReference type="EMBL" id="DAD76774.1"/>
    </source>
</evidence>
<protein>
    <submittedName>
        <fullName evidence="1">Tail connector protein</fullName>
    </submittedName>
</protein>
<proteinExistence type="predicted"/>
<accession>A0A8S5M3J9</accession>
<sequence>MKSKALRLLRAAAGRYDKICEAWYAHAGEELDLQLFLDMAEDDCLTYLGTQELPPVVTATTLAKLAFVHLNCFIQDRDYGVKSASYTEGSVSMSETYTTPAEQETAIADLLQPYNRYREVHTGESKNA</sequence>
<reference evidence="1" key="1">
    <citation type="journal article" date="2021" name="Proc. Natl. Acad. Sci. U.S.A.">
        <title>A Catalog of Tens of Thousands of Viruses from Human Metagenomes Reveals Hidden Associations with Chronic Diseases.</title>
        <authorList>
            <person name="Tisza M.J."/>
            <person name="Buck C.B."/>
        </authorList>
    </citation>
    <scope>NUCLEOTIDE SEQUENCE</scope>
    <source>
        <strain evidence="1">CtdxI18</strain>
    </source>
</reference>
<name>A0A8S5M3J9_9CAUD</name>
<dbReference type="EMBL" id="BK014808">
    <property type="protein sequence ID" value="DAD76774.1"/>
    <property type="molecule type" value="Genomic_DNA"/>
</dbReference>